<dbReference type="GO" id="GO:0016787">
    <property type="term" value="F:hydrolase activity"/>
    <property type="evidence" value="ECO:0007669"/>
    <property type="project" value="UniProtKB-KW"/>
</dbReference>
<dbReference type="AlphaFoldDB" id="A0A5J4N5D6"/>
<dbReference type="InterPro" id="IPR043502">
    <property type="entry name" value="DNA/RNA_pol_sf"/>
</dbReference>
<evidence type="ECO:0000256" key="5">
    <source>
        <dbReference type="ARBA" id="ARBA00022801"/>
    </source>
</evidence>
<evidence type="ECO:0000256" key="1">
    <source>
        <dbReference type="ARBA" id="ARBA00022679"/>
    </source>
</evidence>
<dbReference type="GO" id="GO:0015074">
    <property type="term" value="P:DNA integration"/>
    <property type="evidence" value="ECO:0007669"/>
    <property type="project" value="InterPro"/>
</dbReference>
<keyword evidence="3" id="KW-0540">Nuclease</keyword>
<evidence type="ECO:0000256" key="2">
    <source>
        <dbReference type="ARBA" id="ARBA00022695"/>
    </source>
</evidence>
<evidence type="ECO:0000313" key="8">
    <source>
        <dbReference type="EMBL" id="KAA3670732.1"/>
    </source>
</evidence>
<dbReference type="InterPro" id="IPR012337">
    <property type="entry name" value="RNaseH-like_sf"/>
</dbReference>
<dbReference type="InterPro" id="IPR001584">
    <property type="entry name" value="Integrase_cat-core"/>
</dbReference>
<dbReference type="InterPro" id="IPR041588">
    <property type="entry name" value="Integrase_H2C2"/>
</dbReference>
<dbReference type="Pfam" id="PF00665">
    <property type="entry name" value="rve"/>
    <property type="match status" value="1"/>
</dbReference>
<evidence type="ECO:0000256" key="4">
    <source>
        <dbReference type="ARBA" id="ARBA00022759"/>
    </source>
</evidence>
<keyword evidence="2" id="KW-0548">Nucleotidyltransferase</keyword>
<keyword evidence="4" id="KW-0255">Endonuclease</keyword>
<dbReference type="FunFam" id="3.30.420.10:FF:000032">
    <property type="entry name" value="Retrovirus-related Pol polyprotein from transposon 297-like Protein"/>
    <property type="match status" value="1"/>
</dbReference>
<protein>
    <recommendedName>
        <fullName evidence="7">Integrase catalytic domain-containing protein</fullName>
    </recommendedName>
</protein>
<dbReference type="InterPro" id="IPR050951">
    <property type="entry name" value="Retrovirus_Pol_polyprotein"/>
</dbReference>
<dbReference type="SUPFAM" id="SSF53098">
    <property type="entry name" value="Ribonuclease H-like"/>
    <property type="match status" value="1"/>
</dbReference>
<dbReference type="EMBL" id="QNGE01008583">
    <property type="protein sequence ID" value="KAA3670732.1"/>
    <property type="molecule type" value="Genomic_DNA"/>
</dbReference>
<dbReference type="InterPro" id="IPR036397">
    <property type="entry name" value="RNaseH_sf"/>
</dbReference>
<keyword evidence="1" id="KW-0808">Transferase</keyword>
<dbReference type="Gene3D" id="3.30.420.10">
    <property type="entry name" value="Ribonuclease H-like superfamily/Ribonuclease H"/>
    <property type="match status" value="1"/>
</dbReference>
<dbReference type="GO" id="GO:0003964">
    <property type="term" value="F:RNA-directed DNA polymerase activity"/>
    <property type="evidence" value="ECO:0007669"/>
    <property type="project" value="UniProtKB-KW"/>
</dbReference>
<proteinExistence type="predicted"/>
<dbReference type="GO" id="GO:0003676">
    <property type="term" value="F:nucleic acid binding"/>
    <property type="evidence" value="ECO:0007669"/>
    <property type="project" value="InterPro"/>
</dbReference>
<feature type="domain" description="Integrase catalytic" evidence="7">
    <location>
        <begin position="321"/>
        <end position="481"/>
    </location>
</feature>
<dbReference type="GO" id="GO:0004519">
    <property type="term" value="F:endonuclease activity"/>
    <property type="evidence" value="ECO:0007669"/>
    <property type="project" value="UniProtKB-KW"/>
</dbReference>
<dbReference type="SUPFAM" id="SSF56672">
    <property type="entry name" value="DNA/RNA polymerases"/>
    <property type="match status" value="1"/>
</dbReference>
<comment type="caution">
    <text evidence="8">The sequence shown here is derived from an EMBL/GenBank/DDBJ whole genome shotgun (WGS) entry which is preliminary data.</text>
</comment>
<keyword evidence="9" id="KW-1185">Reference proteome</keyword>
<keyword evidence="6" id="KW-0695">RNA-directed DNA polymerase</keyword>
<keyword evidence="5" id="KW-0378">Hydrolase</keyword>
<evidence type="ECO:0000313" key="9">
    <source>
        <dbReference type="Proteomes" id="UP000324629"/>
    </source>
</evidence>
<accession>A0A5J4N5D6</accession>
<dbReference type="Pfam" id="PF17921">
    <property type="entry name" value="Integrase_H2C2"/>
    <property type="match status" value="1"/>
</dbReference>
<dbReference type="PROSITE" id="PS50994">
    <property type="entry name" value="INTEGRASE"/>
    <property type="match status" value="1"/>
</dbReference>
<name>A0A5J4N5D6_9TREM</name>
<dbReference type="InterPro" id="IPR041373">
    <property type="entry name" value="RT_RNaseH"/>
</dbReference>
<dbReference type="Pfam" id="PF17917">
    <property type="entry name" value="RT_RNaseH"/>
    <property type="match status" value="1"/>
</dbReference>
<evidence type="ECO:0000256" key="3">
    <source>
        <dbReference type="ARBA" id="ARBA00022722"/>
    </source>
</evidence>
<gene>
    <name evidence="8" type="ORF">DEA37_0011639</name>
</gene>
<dbReference type="PANTHER" id="PTHR37984">
    <property type="entry name" value="PROTEIN CBG26694"/>
    <property type="match status" value="1"/>
</dbReference>
<sequence>MSSKDDLSPPCVKITVVQPTVVENSGEFRPLLKQPHVLLPDDDFESWEFAVTNYSTGVRENSMGPYILSFPSEEAAKMFRTTGIRPTAPAAVIWGRYVSYLRNWDSRRSTGKNSSAAVKSRRTRHFRPYLLGKPFKVRTDHQSLQWLRNFCDLEGQVARWQERLQEYDFVREYRSGSRYRNADALSRVTVPNEVNTTLLYDSDTLWAEDQLSDSYIANIYKRQAAGSSKPSAIEMRQKPFDERTLCGHWKDSRLIDGVLYRMDQSGPKLITPKLKTEAAICQRFWWPGIHADVVTQCLSCETCSAIKNYTPGPRVPLEPVVTEHPRQRVGVDIMGPLPVTERGNRYILVLVDYFTEWSEAVHIERQDACTVAVAIINEWIARCRTPIMLHSDQGAAFESQLLQETCHLLGIKKTRTTPYHPQWNGLVERTNWTIKASLQSFLERHQADRWDKLLPRCMLAYRASIHTKTRYTPGYSTFGRELRLQLELLSSIPPLEALSLPDYVGNLRKNLRTAFTMAQGHIKDSQRRQQEQYDQHISGPVYPVGCRVWLHRPKAGVGEPAKLHRQWQRPYEVVFVRSSRVYVIRDPQSASSDALTVHYNQLKLASPTSHCEPYDIIVPPGCIPTVEQTVEIPPEGGLASAMRTVPLWRGGSVMKQKLHRTF</sequence>
<dbReference type="PANTHER" id="PTHR37984:SF15">
    <property type="entry name" value="INTEGRASE CATALYTIC DOMAIN-CONTAINING PROTEIN"/>
    <property type="match status" value="1"/>
</dbReference>
<dbReference type="Proteomes" id="UP000324629">
    <property type="component" value="Unassembled WGS sequence"/>
</dbReference>
<evidence type="ECO:0000259" key="7">
    <source>
        <dbReference type="PROSITE" id="PS50994"/>
    </source>
</evidence>
<reference evidence="8 9" key="1">
    <citation type="journal article" date="2019" name="Gigascience">
        <title>Whole-genome sequence of the oriental lung fluke Paragonimus westermani.</title>
        <authorList>
            <person name="Oey H."/>
            <person name="Zakrzewski M."/>
            <person name="Narain K."/>
            <person name="Devi K.R."/>
            <person name="Agatsuma T."/>
            <person name="Nawaratna S."/>
            <person name="Gobert G.N."/>
            <person name="Jones M.K."/>
            <person name="Ragan M.A."/>
            <person name="McManus D.P."/>
            <person name="Krause L."/>
        </authorList>
    </citation>
    <scope>NUCLEOTIDE SEQUENCE [LARGE SCALE GENOMIC DNA]</scope>
    <source>
        <strain evidence="8 9">IND2009</strain>
    </source>
</reference>
<evidence type="ECO:0000256" key="6">
    <source>
        <dbReference type="ARBA" id="ARBA00022918"/>
    </source>
</evidence>
<dbReference type="Gene3D" id="1.10.340.70">
    <property type="match status" value="1"/>
</dbReference>
<organism evidence="8 9">
    <name type="scientific">Paragonimus westermani</name>
    <dbReference type="NCBI Taxonomy" id="34504"/>
    <lineage>
        <taxon>Eukaryota</taxon>
        <taxon>Metazoa</taxon>
        <taxon>Spiralia</taxon>
        <taxon>Lophotrochozoa</taxon>
        <taxon>Platyhelminthes</taxon>
        <taxon>Trematoda</taxon>
        <taxon>Digenea</taxon>
        <taxon>Plagiorchiida</taxon>
        <taxon>Troglotremata</taxon>
        <taxon>Troglotrematidae</taxon>
        <taxon>Paragonimus</taxon>
    </lineage>
</organism>